<feature type="transmembrane region" description="Helical" evidence="11">
    <location>
        <begin position="185"/>
        <end position="204"/>
    </location>
</feature>
<dbReference type="AlphaFoldDB" id="A0A136IXW0"/>
<dbReference type="PANTHER" id="PTHR32361">
    <property type="entry name" value="FERRIC/CUPRIC REDUCTASE TRANSMEMBRANE COMPONENT"/>
    <property type="match status" value="1"/>
</dbReference>
<feature type="region of interest" description="Disordered" evidence="10">
    <location>
        <begin position="564"/>
        <end position="589"/>
    </location>
</feature>
<protein>
    <submittedName>
        <fullName evidence="14">Ferric reductase like transmembrane component-domain-containing protein</fullName>
    </submittedName>
</protein>
<dbReference type="InterPro" id="IPR013130">
    <property type="entry name" value="Fe3_Rdtase_TM_dom"/>
</dbReference>
<keyword evidence="5 11" id="KW-1133">Transmembrane helix</keyword>
<evidence type="ECO:0000256" key="11">
    <source>
        <dbReference type="SAM" id="Phobius"/>
    </source>
</evidence>
<feature type="compositionally biased region" description="Basic and acidic residues" evidence="10">
    <location>
        <begin position="801"/>
        <end position="810"/>
    </location>
</feature>
<feature type="chain" id="PRO_5007293247" evidence="12">
    <location>
        <begin position="40"/>
        <end position="924"/>
    </location>
</feature>
<gene>
    <name evidence="14" type="ORF">Micbo1qcDRAFT_235013</name>
</gene>
<keyword evidence="15" id="KW-1185">Reference proteome</keyword>
<proteinExistence type="inferred from homology"/>
<evidence type="ECO:0000256" key="2">
    <source>
        <dbReference type="ARBA" id="ARBA00006278"/>
    </source>
</evidence>
<dbReference type="GO" id="GO:0000293">
    <property type="term" value="F:ferric-chelate reductase activity"/>
    <property type="evidence" value="ECO:0007669"/>
    <property type="project" value="UniProtKB-ARBA"/>
</dbReference>
<evidence type="ECO:0000256" key="1">
    <source>
        <dbReference type="ARBA" id="ARBA00004141"/>
    </source>
</evidence>
<dbReference type="GO" id="GO:0006879">
    <property type="term" value="P:intracellular iron ion homeostasis"/>
    <property type="evidence" value="ECO:0007669"/>
    <property type="project" value="TreeGrafter"/>
</dbReference>
<keyword evidence="4 11" id="KW-0812">Transmembrane</keyword>
<feature type="transmembrane region" description="Helical" evidence="11">
    <location>
        <begin position="424"/>
        <end position="445"/>
    </location>
</feature>
<feature type="compositionally biased region" description="Low complexity" evidence="10">
    <location>
        <begin position="830"/>
        <end position="840"/>
    </location>
</feature>
<dbReference type="InterPro" id="IPR051410">
    <property type="entry name" value="Ferric/Cupric_Reductase"/>
</dbReference>
<feature type="region of interest" description="Disordered" evidence="10">
    <location>
        <begin position="696"/>
        <end position="742"/>
    </location>
</feature>
<dbReference type="PROSITE" id="PS51384">
    <property type="entry name" value="FAD_FR"/>
    <property type="match status" value="1"/>
</dbReference>
<feature type="signal peptide" evidence="12">
    <location>
        <begin position="1"/>
        <end position="39"/>
    </location>
</feature>
<dbReference type="InterPro" id="IPR039261">
    <property type="entry name" value="FNR_nucleotide-bd"/>
</dbReference>
<dbReference type="Pfam" id="PF01794">
    <property type="entry name" value="Ferric_reduct"/>
    <property type="match status" value="1"/>
</dbReference>
<keyword evidence="6" id="KW-0560">Oxidoreductase</keyword>
<feature type="transmembrane region" description="Helical" evidence="11">
    <location>
        <begin position="319"/>
        <end position="337"/>
    </location>
</feature>
<dbReference type="CDD" id="cd06186">
    <property type="entry name" value="NOX_Duox_like_FAD_NADP"/>
    <property type="match status" value="1"/>
</dbReference>
<reference evidence="15" key="1">
    <citation type="submission" date="2016-02" db="EMBL/GenBank/DDBJ databases">
        <title>Draft genome sequence of Microdochium bolleyi, a fungal endophyte of beachgrass.</title>
        <authorList>
            <consortium name="DOE Joint Genome Institute"/>
            <person name="David A.S."/>
            <person name="May G."/>
            <person name="Haridas S."/>
            <person name="Lim J."/>
            <person name="Wang M."/>
            <person name="Labutti K."/>
            <person name="Lipzen A."/>
            <person name="Barry K."/>
            <person name="Grigoriev I.V."/>
        </authorList>
    </citation>
    <scope>NUCLEOTIDE SEQUENCE [LARGE SCALE GENOMIC DNA]</scope>
    <source>
        <strain evidence="15">J235TASD1</strain>
    </source>
</reference>
<dbReference type="Pfam" id="PF08030">
    <property type="entry name" value="NAD_binding_6"/>
    <property type="match status" value="1"/>
</dbReference>
<comment type="similarity">
    <text evidence="2">Belongs to the ferric reductase (FRE) family.</text>
</comment>
<dbReference type="Gene3D" id="3.40.50.80">
    <property type="entry name" value="Nucleotide-binding domain of ferredoxin-NADP reductase (FNR) module"/>
    <property type="match status" value="1"/>
</dbReference>
<name>A0A136IXW0_9PEZI</name>
<keyword evidence="12" id="KW-0732">Signal</keyword>
<dbReference type="EMBL" id="KQ964254">
    <property type="protein sequence ID" value="KXJ89757.1"/>
    <property type="molecule type" value="Genomic_DNA"/>
</dbReference>
<feature type="compositionally biased region" description="Low complexity" evidence="10">
    <location>
        <begin position="696"/>
        <end position="724"/>
    </location>
</feature>
<feature type="region of interest" description="Disordered" evidence="10">
    <location>
        <begin position="801"/>
        <end position="848"/>
    </location>
</feature>
<evidence type="ECO:0000256" key="12">
    <source>
        <dbReference type="SAM" id="SignalP"/>
    </source>
</evidence>
<evidence type="ECO:0000313" key="14">
    <source>
        <dbReference type="EMBL" id="KXJ89757.1"/>
    </source>
</evidence>
<evidence type="ECO:0000256" key="9">
    <source>
        <dbReference type="ARBA" id="ARBA00023180"/>
    </source>
</evidence>
<keyword evidence="8 11" id="KW-0472">Membrane</keyword>
<feature type="transmembrane region" description="Helical" evidence="11">
    <location>
        <begin position="279"/>
        <end position="299"/>
    </location>
</feature>
<evidence type="ECO:0000256" key="8">
    <source>
        <dbReference type="ARBA" id="ARBA00023136"/>
    </source>
</evidence>
<dbReference type="Proteomes" id="UP000070501">
    <property type="component" value="Unassembled WGS sequence"/>
</dbReference>
<evidence type="ECO:0000256" key="6">
    <source>
        <dbReference type="ARBA" id="ARBA00023002"/>
    </source>
</evidence>
<evidence type="ECO:0000256" key="5">
    <source>
        <dbReference type="ARBA" id="ARBA00022989"/>
    </source>
</evidence>
<keyword evidence="9" id="KW-0325">Glycoprotein</keyword>
<dbReference type="SUPFAM" id="SSF52343">
    <property type="entry name" value="Ferredoxin reductase-like, C-terminal NADP-linked domain"/>
    <property type="match status" value="1"/>
</dbReference>
<comment type="subcellular location">
    <subcellularLocation>
        <location evidence="1">Membrane</location>
        <topology evidence="1">Multi-pass membrane protein</topology>
    </subcellularLocation>
</comment>
<dbReference type="SFLD" id="SFLDS00052">
    <property type="entry name" value="Ferric_Reductase_Domain"/>
    <property type="match status" value="1"/>
</dbReference>
<accession>A0A136IXW0</accession>
<sequence length="924" mass="102557">MTSSCHRRRHRRSSSPASWLALGLAAAALGPHLVPGVAAARSLSHDDAPCFETCQTTLRNIRFADPGGNDTARPALRPCDSRLAAESLFLCAAEYCSVPERTAGLAFVNATCQKKTQAWLPPFSIIAHYTDEEFEQLHRFERDDMASGPIFSEPVLPSETTYRLMHDTLATWAAVWKKHLDYSCALFIFWAAVVAVGLFYRVMAHWDSRSSSSKRSGWIPLDDSEDEEYGSSFKSLPSSSRSSLPHRWLKQYITIPATFGYKSSQSFGWYTVPPRVQSLTLTVFLVMNIFFCCHGYWVFPGNMYWADTRTQWLRYIADRTGILSFANFPLIWLFGMRNNLLLWLTGWDFGTYNNFHRWVARISTVQAIIHSVAYTIQVFDSSGWPGFVAYFDEFFWWTGEIATVLMSLLLGFSLFWFRRNTYELFLVVHIVFSIVILYTIHVTIFNGRFDPPIWVCCAIWALDRVLRAIRTVSFNPRFWSPVVAQATYDADANMVRLRVPASAACYKPRPGTFYYLHVLDGGAGRRFWESHPFTMARLEDGAAAAAESSQERGDDMGTASVMSDEEEHLLASHKPASAKSRGTSVADKRGVSSATTMTFLIRPYDGFTRRLRDAAATTTTTTTTTYTHANTADGDHGEGISPLGPIPRSLRVLVEGPYGHTQPFDKFDNLIFIVGGSGIVVPLAYLSSLLQSSTSSSSATSSAQQQQQQRPQSPFSEQQQQHQQQRLRRPSTTSVASHLSRHANSRTRAVRIIWAVREAALADAVLRDDFAPAGLLADERLSVHVYVTKAQAHSDDILGGHREHEHEHNGEQTQAGGSGAAVRSPPPPSAGGAAADQDGGLAVHPSSSSSVRILHGRPLVAAEIDDFAGEHPCGSLAVVACGPGRMADDARRSVVEMQGCVSGGPDGKRARRRRVDYFEESFNW</sequence>
<dbReference type="InParanoid" id="A0A136IXW0"/>
<evidence type="ECO:0000259" key="13">
    <source>
        <dbReference type="PROSITE" id="PS51384"/>
    </source>
</evidence>
<dbReference type="InterPro" id="IPR017927">
    <property type="entry name" value="FAD-bd_FR_type"/>
</dbReference>
<dbReference type="InterPro" id="IPR013121">
    <property type="entry name" value="Fe_red_NAD-bd_6"/>
</dbReference>
<feature type="domain" description="FAD-binding FR-type" evidence="13">
    <location>
        <begin position="476"/>
        <end position="664"/>
    </location>
</feature>
<evidence type="ECO:0000256" key="3">
    <source>
        <dbReference type="ARBA" id="ARBA00022448"/>
    </source>
</evidence>
<keyword evidence="3" id="KW-0813">Transport</keyword>
<evidence type="ECO:0000256" key="7">
    <source>
        <dbReference type="ARBA" id="ARBA00023065"/>
    </source>
</evidence>
<dbReference type="OrthoDB" id="167398at2759"/>
<dbReference type="GO" id="GO:0015677">
    <property type="term" value="P:copper ion import"/>
    <property type="evidence" value="ECO:0007669"/>
    <property type="project" value="TreeGrafter"/>
</dbReference>
<dbReference type="PANTHER" id="PTHR32361:SF9">
    <property type="entry name" value="FERRIC REDUCTASE TRANSMEMBRANE COMPONENT 3-RELATED"/>
    <property type="match status" value="1"/>
</dbReference>
<dbReference type="SFLD" id="SFLDG01168">
    <property type="entry name" value="Ferric_reductase_subgroup_(FRE"/>
    <property type="match status" value="1"/>
</dbReference>
<evidence type="ECO:0000256" key="4">
    <source>
        <dbReference type="ARBA" id="ARBA00022692"/>
    </source>
</evidence>
<dbReference type="GO" id="GO:0005886">
    <property type="term" value="C:plasma membrane"/>
    <property type="evidence" value="ECO:0007669"/>
    <property type="project" value="TreeGrafter"/>
</dbReference>
<organism evidence="14 15">
    <name type="scientific">Microdochium bolleyi</name>
    <dbReference type="NCBI Taxonomy" id="196109"/>
    <lineage>
        <taxon>Eukaryota</taxon>
        <taxon>Fungi</taxon>
        <taxon>Dikarya</taxon>
        <taxon>Ascomycota</taxon>
        <taxon>Pezizomycotina</taxon>
        <taxon>Sordariomycetes</taxon>
        <taxon>Xylariomycetidae</taxon>
        <taxon>Xylariales</taxon>
        <taxon>Microdochiaceae</taxon>
        <taxon>Microdochium</taxon>
    </lineage>
</organism>
<feature type="transmembrane region" description="Helical" evidence="11">
    <location>
        <begin position="394"/>
        <end position="417"/>
    </location>
</feature>
<evidence type="ECO:0000256" key="10">
    <source>
        <dbReference type="SAM" id="MobiDB-lite"/>
    </source>
</evidence>
<evidence type="ECO:0000313" key="15">
    <source>
        <dbReference type="Proteomes" id="UP000070501"/>
    </source>
</evidence>
<dbReference type="GO" id="GO:0006826">
    <property type="term" value="P:iron ion transport"/>
    <property type="evidence" value="ECO:0007669"/>
    <property type="project" value="TreeGrafter"/>
</dbReference>
<dbReference type="STRING" id="196109.A0A136IXW0"/>
<keyword evidence="7" id="KW-0406">Ion transport</keyword>